<comment type="caution">
    <text evidence="1">The sequence shown here is derived from an EMBL/GenBank/DDBJ whole genome shotgun (WGS) entry which is preliminary data.</text>
</comment>
<proteinExistence type="predicted"/>
<dbReference type="EMBL" id="PPED02000001">
    <property type="protein sequence ID" value="PWN71108.1"/>
    <property type="molecule type" value="Genomic_DNA"/>
</dbReference>
<keyword evidence="2" id="KW-1185">Reference proteome</keyword>
<sequence length="147" mass="16367">MNKKKQFIKVHPHSFHRILEAVKEFEKENNPIQVGDILLSDLLIKASDFSISKASIPNEVKTAILKTNNSTNTDPSTLEDNKSMSEFGFGKMQYRSLTIKLNRIANGHNTSTTEMSIDEVKSCGTVKDCISLVTKSSGFSFNQIPSL</sequence>
<gene>
    <name evidence="1" type="ORF">C1631_000320</name>
</gene>
<evidence type="ECO:0000313" key="1">
    <source>
        <dbReference type="EMBL" id="PWN71108.1"/>
    </source>
</evidence>
<dbReference type="RefSeq" id="WP_109709663.1">
    <property type="nucleotide sequence ID" value="NZ_PPED02000001.1"/>
</dbReference>
<name>A0A316XI47_9FLAO</name>
<dbReference type="Proteomes" id="UP000236594">
    <property type="component" value="Unassembled WGS sequence"/>
</dbReference>
<dbReference type="AlphaFoldDB" id="A0A316XI47"/>
<dbReference type="OrthoDB" id="1253353at2"/>
<evidence type="ECO:0000313" key="2">
    <source>
        <dbReference type="Proteomes" id="UP000236594"/>
    </source>
</evidence>
<reference evidence="1 2" key="1">
    <citation type="submission" date="2018-04" db="EMBL/GenBank/DDBJ databases">
        <title>Draft Genome Sequence of Phosphate-Solubilizing Chryseobacterium sp. ISE14 that is a Biocontrol and Plant Growth-Promoting Rhizobacterium Isolated from Cucumber.</title>
        <authorList>
            <person name="Jeong J.-J."/>
            <person name="Sang M.K."/>
            <person name="Choi I.-G."/>
            <person name="Kim K.D."/>
        </authorList>
    </citation>
    <scope>NUCLEOTIDE SEQUENCE [LARGE SCALE GENOMIC DNA]</scope>
    <source>
        <strain evidence="1 2">ISE14</strain>
    </source>
</reference>
<protein>
    <submittedName>
        <fullName evidence="1">Uncharacterized protein</fullName>
    </submittedName>
</protein>
<organism evidence="1 2">
    <name type="scientific">Chryseobacterium phosphatilyticum</name>
    <dbReference type="NCBI Taxonomy" id="475075"/>
    <lineage>
        <taxon>Bacteria</taxon>
        <taxon>Pseudomonadati</taxon>
        <taxon>Bacteroidota</taxon>
        <taxon>Flavobacteriia</taxon>
        <taxon>Flavobacteriales</taxon>
        <taxon>Weeksellaceae</taxon>
        <taxon>Chryseobacterium group</taxon>
        <taxon>Chryseobacterium</taxon>
    </lineage>
</organism>
<accession>A0A316XI47</accession>